<dbReference type="Proteomes" id="UP000197468">
    <property type="component" value="Unassembled WGS sequence"/>
</dbReference>
<dbReference type="PANTHER" id="PTHR30034">
    <property type="entry name" value="FLAGELLAR MOTOR SWITCH PROTEIN FLIM"/>
    <property type="match status" value="1"/>
</dbReference>
<dbReference type="InterPro" id="IPR003283">
    <property type="entry name" value="T3SS_OMP_SpaO"/>
</dbReference>
<dbReference type="PRINTS" id="PR01339">
    <property type="entry name" value="TYPE3OMOPROT"/>
</dbReference>
<evidence type="ECO:0000256" key="3">
    <source>
        <dbReference type="ARBA" id="ARBA00023026"/>
    </source>
</evidence>
<proteinExistence type="inferred from homology"/>
<gene>
    <name evidence="6" type="ORF">CDN99_03645</name>
</gene>
<feature type="domain" description="Flagellar motor switch protein FliN-like C-terminal" evidence="5">
    <location>
        <begin position="298"/>
        <end position="367"/>
    </location>
</feature>
<comment type="similarity">
    <text evidence="2">Belongs to the asparaginase 1 family.</text>
</comment>
<dbReference type="PANTHER" id="PTHR30034:SF6">
    <property type="entry name" value="YOP PROTEINS TRANSLOCATION PROTEIN Q"/>
    <property type="match status" value="1"/>
</dbReference>
<dbReference type="InterPro" id="IPR020827">
    <property type="entry name" value="Asparaginase/glutaminase_AS1"/>
</dbReference>
<feature type="active site" evidence="4">
    <location>
        <position position="24"/>
    </location>
</feature>
<comment type="similarity">
    <text evidence="1">Belongs to the FliN/MopA/SpaO family.</text>
</comment>
<dbReference type="GO" id="GO:0006520">
    <property type="term" value="P:amino acid metabolic process"/>
    <property type="evidence" value="ECO:0007669"/>
    <property type="project" value="InterPro"/>
</dbReference>
<protein>
    <recommendedName>
        <fullName evidence="5">Flagellar motor switch protein FliN-like C-terminal domain-containing protein</fullName>
    </recommendedName>
</protein>
<organism evidence="6 7">
    <name type="scientific">Roseateles aquatilis</name>
    <dbReference type="NCBI Taxonomy" id="431061"/>
    <lineage>
        <taxon>Bacteria</taxon>
        <taxon>Pseudomonadati</taxon>
        <taxon>Pseudomonadota</taxon>
        <taxon>Betaproteobacteria</taxon>
        <taxon>Burkholderiales</taxon>
        <taxon>Sphaerotilaceae</taxon>
        <taxon>Roseateles</taxon>
    </lineage>
</organism>
<comment type="caution">
    <text evidence="6">The sequence shown here is derived from an EMBL/GenBank/DDBJ whole genome shotgun (WGS) entry which is preliminary data.</text>
</comment>
<dbReference type="GO" id="GO:0050918">
    <property type="term" value="P:positive chemotaxis"/>
    <property type="evidence" value="ECO:0007669"/>
    <property type="project" value="TreeGrafter"/>
</dbReference>
<evidence type="ECO:0000313" key="7">
    <source>
        <dbReference type="Proteomes" id="UP000197468"/>
    </source>
</evidence>
<dbReference type="AlphaFoldDB" id="A0A246JLQ4"/>
<dbReference type="Pfam" id="PF01052">
    <property type="entry name" value="FliMN_C"/>
    <property type="match status" value="1"/>
</dbReference>
<evidence type="ECO:0000256" key="2">
    <source>
        <dbReference type="ARBA" id="ARBA00010518"/>
    </source>
</evidence>
<name>A0A246JLQ4_9BURK</name>
<dbReference type="PROSITE" id="PS00144">
    <property type="entry name" value="ASN_GLN_ASE_1"/>
    <property type="match status" value="1"/>
</dbReference>
<reference evidence="6 7" key="1">
    <citation type="journal article" date="2008" name="Int. J. Syst. Evol. Microbiol.">
        <title>Description of Roseateles aquatilis sp. nov. and Roseateles terrae sp. nov., in the class Betaproteobacteria, and emended description of the genus Roseateles.</title>
        <authorList>
            <person name="Gomila M."/>
            <person name="Bowien B."/>
            <person name="Falsen E."/>
            <person name="Moore E.R."/>
            <person name="Lalucat J."/>
        </authorList>
    </citation>
    <scope>NUCLEOTIDE SEQUENCE [LARGE SCALE GENOMIC DNA]</scope>
    <source>
        <strain evidence="6 7">CCUG 48205</strain>
    </source>
</reference>
<dbReference type="GO" id="GO:0071978">
    <property type="term" value="P:bacterial-type flagellum-dependent swarming motility"/>
    <property type="evidence" value="ECO:0007669"/>
    <property type="project" value="TreeGrafter"/>
</dbReference>
<keyword evidence="3" id="KW-0843">Virulence</keyword>
<dbReference type="EMBL" id="NIOF01000001">
    <property type="protein sequence ID" value="OWQ93568.1"/>
    <property type="molecule type" value="Genomic_DNA"/>
</dbReference>
<evidence type="ECO:0000256" key="4">
    <source>
        <dbReference type="PROSITE-ProRule" id="PRU10099"/>
    </source>
</evidence>
<accession>A0A246JLQ4</accession>
<evidence type="ECO:0000256" key="1">
    <source>
        <dbReference type="ARBA" id="ARBA00009226"/>
    </source>
</evidence>
<evidence type="ECO:0000259" key="5">
    <source>
        <dbReference type="Pfam" id="PF01052"/>
    </source>
</evidence>
<sequence>MFVGISTAPACPMPWTQLATTGGTIGKPSPLRLPVRDVMVVRLRNFLRSTCRWQVVNERSPWEFVELILSHGNEAQGRFGTDDSLAPRLRSLCGDMLLTDDALITLATGIHLPTEGDVETREALLRLACAHWPSDLLEPFGGVLELTLTACGMSQEVDSSMHTALLTLGARDGTRHTFFLRASAETLLHFVERAGWHRQPRRGPLPAAIAAIRPPGGLGIGRVRLALPQLSSLRVGDALWLPPNERSDTAPISLVAGSRPVHLGHVQLASSQFLGWGSEGAAISNLYQAFSPPTEPRQVDALTVDLDFIVGRLAMTVGELSALSAGQVVQLDALLPAHVRIVAHGTELGSGQLVEIEGRLAVEIVEWGAPR</sequence>
<evidence type="ECO:0000313" key="6">
    <source>
        <dbReference type="EMBL" id="OWQ93568.1"/>
    </source>
</evidence>
<dbReference type="InterPro" id="IPR036429">
    <property type="entry name" value="SpoA-like_sf"/>
</dbReference>
<dbReference type="Gene3D" id="2.30.330.10">
    <property type="entry name" value="SpoA-like"/>
    <property type="match status" value="1"/>
</dbReference>
<dbReference type="GO" id="GO:0009306">
    <property type="term" value="P:protein secretion"/>
    <property type="evidence" value="ECO:0007669"/>
    <property type="project" value="InterPro"/>
</dbReference>
<dbReference type="InterPro" id="IPR001543">
    <property type="entry name" value="FliN-like_C"/>
</dbReference>
<dbReference type="SUPFAM" id="SSF101801">
    <property type="entry name" value="Surface presentation of antigens (SPOA)"/>
    <property type="match status" value="1"/>
</dbReference>
<keyword evidence="7" id="KW-1185">Reference proteome</keyword>